<protein>
    <submittedName>
        <fullName evidence="1">DUF1853 domain-containing protein</fullName>
    </submittedName>
</protein>
<comment type="caution">
    <text evidence="1">The sequence shown here is derived from an EMBL/GenBank/DDBJ whole genome shotgun (WGS) entry which is preliminary data.</text>
</comment>
<dbReference type="InterPro" id="IPR015003">
    <property type="entry name" value="DUF1853"/>
</dbReference>
<keyword evidence="2" id="KW-1185">Reference proteome</keyword>
<sequence length="284" mass="32294">MNYALDALWWKLTSQPVRELAALLTAPPLWHSGCELPVRALLGEHGFRYLCSLDKNPQPLADYLAEYAPFNRRLGLYTEHLLAFWFSHAPHAELLAQNLQVVSDGRTIGAADFIIKLNRKTYHLESTCKYYGCTSGQFDDLRGLNQQDRLADKAAKLPQQLMLLKFSDGLKTLQQHSLPTDLQPTSIVRGIGFFPDGFSDFQAPFNPYAWRGVYLADWNKHDFSHTNTRYCLLDRMAYLAPARVTEAETMNADAVQSINSGLVAVLEQRPDGHWHETLRIMKNI</sequence>
<organism evidence="1 2">
    <name type="scientific">Neisseria iguanae</name>
    <dbReference type="NCBI Taxonomy" id="90242"/>
    <lineage>
        <taxon>Bacteria</taxon>
        <taxon>Pseudomonadati</taxon>
        <taxon>Pseudomonadota</taxon>
        <taxon>Betaproteobacteria</taxon>
        <taxon>Neisseriales</taxon>
        <taxon>Neisseriaceae</taxon>
        <taxon>Neisseria</taxon>
    </lineage>
</organism>
<dbReference type="Pfam" id="PF08907">
    <property type="entry name" value="DUF1853"/>
    <property type="match status" value="1"/>
</dbReference>
<evidence type="ECO:0000313" key="2">
    <source>
        <dbReference type="Proteomes" id="UP000241868"/>
    </source>
</evidence>
<dbReference type="EMBL" id="PXYY01000037">
    <property type="protein sequence ID" value="PSJ80301.1"/>
    <property type="molecule type" value="Genomic_DNA"/>
</dbReference>
<name>A0A2P7U033_9NEIS</name>
<gene>
    <name evidence="1" type="ORF">C7N83_07110</name>
</gene>
<dbReference type="OrthoDB" id="378654at2"/>
<dbReference type="Proteomes" id="UP000241868">
    <property type="component" value="Unassembled WGS sequence"/>
</dbReference>
<dbReference type="RefSeq" id="WP_106741637.1">
    <property type="nucleotide sequence ID" value="NZ_PXYY01000037.1"/>
</dbReference>
<reference evidence="1 2" key="1">
    <citation type="submission" date="2018-03" db="EMBL/GenBank/DDBJ databases">
        <title>Neisseria weixii sp. nov., isolated from the intestinal contents of Tibetan Plateau pika (Ochotona curzoniae) in Yushu, Qinghai Province, China.</title>
        <authorList>
            <person name="Gui Z."/>
        </authorList>
    </citation>
    <scope>NUCLEOTIDE SEQUENCE [LARGE SCALE GENOMIC DNA]</scope>
    <source>
        <strain evidence="1 2">ATCC 51483</strain>
    </source>
</reference>
<evidence type="ECO:0000313" key="1">
    <source>
        <dbReference type="EMBL" id="PSJ80301.1"/>
    </source>
</evidence>
<accession>A0A2P7U033</accession>
<proteinExistence type="predicted"/>
<dbReference type="AlphaFoldDB" id="A0A2P7U033"/>